<gene>
    <name evidence="1" type="ORF">C477_05782</name>
</gene>
<dbReference type="EMBL" id="AOIS01000022">
    <property type="protein sequence ID" value="ELZ20984.1"/>
    <property type="molecule type" value="Genomic_DNA"/>
</dbReference>
<organism evidence="1 2">
    <name type="scientific">Haloterrigena salina JCM 13891</name>
    <dbReference type="NCBI Taxonomy" id="1227488"/>
    <lineage>
        <taxon>Archaea</taxon>
        <taxon>Methanobacteriati</taxon>
        <taxon>Methanobacteriota</taxon>
        <taxon>Stenosarchaea group</taxon>
        <taxon>Halobacteria</taxon>
        <taxon>Halobacteriales</taxon>
        <taxon>Natrialbaceae</taxon>
        <taxon>Haloterrigena</taxon>
    </lineage>
</organism>
<proteinExistence type="predicted"/>
<dbReference type="Proteomes" id="UP000011657">
    <property type="component" value="Unassembled WGS sequence"/>
</dbReference>
<keyword evidence="2" id="KW-1185">Reference proteome</keyword>
<comment type="caution">
    <text evidence="1">The sequence shown here is derived from an EMBL/GenBank/DDBJ whole genome shotgun (WGS) entry which is preliminary data.</text>
</comment>
<dbReference type="AlphaFoldDB" id="M0CGJ0"/>
<sequence>MLDDVVDALVLAATARECADHGIEVLGGQTDSKGLPMEIVYPSYE</sequence>
<evidence type="ECO:0000313" key="2">
    <source>
        <dbReference type="Proteomes" id="UP000011657"/>
    </source>
</evidence>
<accession>M0CGJ0</accession>
<protein>
    <submittedName>
        <fullName evidence="1">Uncharacterized protein</fullName>
    </submittedName>
</protein>
<evidence type="ECO:0000313" key="1">
    <source>
        <dbReference type="EMBL" id="ELZ20984.1"/>
    </source>
</evidence>
<reference evidence="1 2" key="1">
    <citation type="journal article" date="2014" name="PLoS Genet.">
        <title>Phylogenetically driven sequencing of extremely halophilic archaea reveals strategies for static and dynamic osmo-response.</title>
        <authorList>
            <person name="Becker E.A."/>
            <person name="Seitzer P.M."/>
            <person name="Tritt A."/>
            <person name="Larsen D."/>
            <person name="Krusor M."/>
            <person name="Yao A.I."/>
            <person name="Wu D."/>
            <person name="Madern D."/>
            <person name="Eisen J.A."/>
            <person name="Darling A.E."/>
            <person name="Facciotti M.T."/>
        </authorList>
    </citation>
    <scope>NUCLEOTIDE SEQUENCE [LARGE SCALE GENOMIC DNA]</scope>
    <source>
        <strain evidence="1 2">JCM 13891</strain>
    </source>
</reference>
<name>M0CGJ0_9EURY</name>